<evidence type="ECO:0000313" key="3">
    <source>
        <dbReference type="EMBL" id="KKW32353.1"/>
    </source>
</evidence>
<reference evidence="3 4" key="1">
    <citation type="journal article" date="2015" name="Nature">
        <title>rRNA introns, odd ribosomes, and small enigmatic genomes across a large radiation of phyla.</title>
        <authorList>
            <person name="Brown C.T."/>
            <person name="Hug L.A."/>
            <person name="Thomas B.C."/>
            <person name="Sharon I."/>
            <person name="Castelle C.J."/>
            <person name="Singh A."/>
            <person name="Wilkins M.J."/>
            <person name="Williams K.H."/>
            <person name="Banfield J.F."/>
        </authorList>
    </citation>
    <scope>NUCLEOTIDE SEQUENCE [LARGE SCALE GENOMIC DNA]</scope>
</reference>
<dbReference type="Proteomes" id="UP000034711">
    <property type="component" value="Unassembled WGS sequence"/>
</dbReference>
<sequence>MERRHQLIGLLIITGILVLAIVISLWRFLQLSPPSEVGNPVAEEPAQETVPAVSTESQAELEARQRERQRSASVQTTVKSFVERYGSFSTESNFANLRDVLPLTTGELETKTHQLLANPPVPTEYYGVTTRVVAITLGEMDEGNAEVTVSTQREETKGATKTTSVRYQSIKLSLQKVNGEWKVSNATWLES</sequence>
<keyword evidence="2" id="KW-0812">Transmembrane</keyword>
<comment type="caution">
    <text evidence="3">The sequence shown here is derived from an EMBL/GenBank/DDBJ whole genome shotgun (WGS) entry which is preliminary data.</text>
</comment>
<gene>
    <name evidence="3" type="ORF">UY77_C0026G0006</name>
</gene>
<feature type="region of interest" description="Disordered" evidence="1">
    <location>
        <begin position="37"/>
        <end position="73"/>
    </location>
</feature>
<feature type="transmembrane region" description="Helical" evidence="2">
    <location>
        <begin position="7"/>
        <end position="29"/>
    </location>
</feature>
<accession>A0A0G1XM42</accession>
<keyword evidence="2" id="KW-1133">Transmembrane helix</keyword>
<protein>
    <submittedName>
        <fullName evidence="3">Uncharacterized protein</fullName>
    </submittedName>
</protein>
<dbReference type="EMBL" id="LCRI01000026">
    <property type="protein sequence ID" value="KKW32353.1"/>
    <property type="molecule type" value="Genomic_DNA"/>
</dbReference>
<feature type="compositionally biased region" description="Basic and acidic residues" evidence="1">
    <location>
        <begin position="61"/>
        <end position="70"/>
    </location>
</feature>
<keyword evidence="2" id="KW-0472">Membrane</keyword>
<dbReference type="AlphaFoldDB" id="A0A0G1XM42"/>
<name>A0A0G1XM42_9BACT</name>
<proteinExistence type="predicted"/>
<evidence type="ECO:0000313" key="4">
    <source>
        <dbReference type="Proteomes" id="UP000034711"/>
    </source>
</evidence>
<evidence type="ECO:0000256" key="2">
    <source>
        <dbReference type="SAM" id="Phobius"/>
    </source>
</evidence>
<evidence type="ECO:0000256" key="1">
    <source>
        <dbReference type="SAM" id="MobiDB-lite"/>
    </source>
</evidence>
<organism evidence="3 4">
    <name type="scientific">Candidatus Uhrbacteria bacterium GW2011_GWA2_53_10</name>
    <dbReference type="NCBI Taxonomy" id="1618980"/>
    <lineage>
        <taxon>Bacteria</taxon>
        <taxon>Candidatus Uhriibacteriota</taxon>
    </lineage>
</organism>